<sequence>MDIIHLPHDLFLLIIAHLCPRDAICCRGVSRKWRHAFTNSELSLTLLRWHFPRCRELRLAASAASFRAAAAAGELGVPTTDELDVELQLELERAAGGDRDWAPVFAEVARRYHHLRTATPAATERIDIQKSQWRFFGVGTWNRYLRLDDKTAPFHYADPRWAYSQEDGVLVYQSVPPPEDDKLPGDGIMATGGRRPRNDAAAATHGYINDTDMTDRFFSAHTSTHYALYVWQPNRSPWGEDDPIELLTIWDISSPSSYKPSEDPSGRQRPDDLILNISLSGIHPQPAPVPANSTKDAGCGPRLIRRMTWRDLEFYGIRQRTTPKLRGLSLDYHNVYIVEEEHRWAQGQHSSLSPPRVHQVKSTAIPVIPGPPRGVTERSSPPSPDKTEFAPEQEDDDAEEPATRLHPLSQAQRAPAATDSDDGATATSSLSAASVAGSAHSNHINGVHHRPLPPPVEGPRWVDECGADGDVNMSFCWRAQVLSTARTPDGMAATAIPLVREQSLWSRSRGAQRARASVETESAVRASPSRWPGWAPCWRHEDFPYLTVSEMVDFGAGVRVTARHCFMLETLSVHVRPAICVKGVVGGGEGEGDDDDDDNDNDGGEEISANPVERLAKLRGRMMAQLHRSRASGSAPADQDGRDKRPLGKGGPRGQEVQFADEMWDELLGKGFICGDERWIIGEDKDGRITIVRF</sequence>
<dbReference type="InterPro" id="IPR001810">
    <property type="entry name" value="F-box_dom"/>
</dbReference>
<feature type="compositionally biased region" description="Acidic residues" evidence="1">
    <location>
        <begin position="590"/>
        <end position="605"/>
    </location>
</feature>
<evidence type="ECO:0000313" key="4">
    <source>
        <dbReference type="Proteomes" id="UP000014074"/>
    </source>
</evidence>
<reference evidence="4" key="1">
    <citation type="journal article" date="2013" name="Genome Announc.">
        <title>Draft genome sequence of the ascomycete Phaeoacremonium aleophilum strain UCR-PA7, a causal agent of the esca disease complex in grapevines.</title>
        <authorList>
            <person name="Blanco-Ulate B."/>
            <person name="Rolshausen P."/>
            <person name="Cantu D."/>
        </authorList>
    </citation>
    <scope>NUCLEOTIDE SEQUENCE [LARGE SCALE GENOMIC DNA]</scope>
    <source>
        <strain evidence="4">UCR-PA7</strain>
    </source>
</reference>
<dbReference type="Pfam" id="PF00646">
    <property type="entry name" value="F-box"/>
    <property type="match status" value="1"/>
</dbReference>
<dbReference type="SUPFAM" id="SSF81383">
    <property type="entry name" value="F-box domain"/>
    <property type="match status" value="1"/>
</dbReference>
<dbReference type="OrthoDB" id="5334391at2759"/>
<dbReference type="GeneID" id="19328509"/>
<feature type="compositionally biased region" description="Low complexity" evidence="1">
    <location>
        <begin position="414"/>
        <end position="441"/>
    </location>
</feature>
<feature type="domain" description="F-box" evidence="2">
    <location>
        <begin position="1"/>
        <end position="46"/>
    </location>
</feature>
<dbReference type="eggNOG" id="ENOG502SFSP">
    <property type="taxonomic scope" value="Eukaryota"/>
</dbReference>
<dbReference type="SMART" id="SM00256">
    <property type="entry name" value="FBOX"/>
    <property type="match status" value="1"/>
</dbReference>
<feature type="region of interest" description="Disordered" evidence="1">
    <location>
        <begin position="348"/>
        <end position="455"/>
    </location>
</feature>
<dbReference type="AlphaFoldDB" id="R8BBU6"/>
<dbReference type="Proteomes" id="UP000014074">
    <property type="component" value="Unassembled WGS sequence"/>
</dbReference>
<dbReference type="Gene3D" id="1.20.1280.50">
    <property type="match status" value="1"/>
</dbReference>
<dbReference type="EMBL" id="KB933312">
    <property type="protein sequence ID" value="EON96776.1"/>
    <property type="molecule type" value="Genomic_DNA"/>
</dbReference>
<dbReference type="InterPro" id="IPR036047">
    <property type="entry name" value="F-box-like_dom_sf"/>
</dbReference>
<organism evidence="3 4">
    <name type="scientific">Phaeoacremonium minimum (strain UCR-PA7)</name>
    <name type="common">Esca disease fungus</name>
    <name type="synonym">Togninia minima</name>
    <dbReference type="NCBI Taxonomy" id="1286976"/>
    <lineage>
        <taxon>Eukaryota</taxon>
        <taxon>Fungi</taxon>
        <taxon>Dikarya</taxon>
        <taxon>Ascomycota</taxon>
        <taxon>Pezizomycotina</taxon>
        <taxon>Sordariomycetes</taxon>
        <taxon>Sordariomycetidae</taxon>
        <taxon>Togniniales</taxon>
        <taxon>Togniniaceae</taxon>
        <taxon>Phaeoacremonium</taxon>
    </lineage>
</organism>
<feature type="region of interest" description="Disordered" evidence="1">
    <location>
        <begin position="585"/>
        <end position="611"/>
    </location>
</feature>
<keyword evidence="4" id="KW-1185">Reference proteome</keyword>
<evidence type="ECO:0000256" key="1">
    <source>
        <dbReference type="SAM" id="MobiDB-lite"/>
    </source>
</evidence>
<feature type="region of interest" description="Disordered" evidence="1">
    <location>
        <begin position="626"/>
        <end position="655"/>
    </location>
</feature>
<dbReference type="HOGENOM" id="CLU_020490_1_0_1"/>
<dbReference type="PROSITE" id="PS50181">
    <property type="entry name" value="FBOX"/>
    <property type="match status" value="1"/>
</dbReference>
<name>R8BBU6_PHAM7</name>
<evidence type="ECO:0000259" key="2">
    <source>
        <dbReference type="PROSITE" id="PS50181"/>
    </source>
</evidence>
<dbReference type="CDD" id="cd09917">
    <property type="entry name" value="F-box_SF"/>
    <property type="match status" value="1"/>
</dbReference>
<proteinExistence type="predicted"/>
<evidence type="ECO:0000313" key="3">
    <source>
        <dbReference type="EMBL" id="EON96776.1"/>
    </source>
</evidence>
<dbReference type="KEGG" id="tmn:UCRPA7_7726"/>
<dbReference type="RefSeq" id="XP_007918433.1">
    <property type="nucleotide sequence ID" value="XM_007920242.1"/>
</dbReference>
<feature type="region of interest" description="Disordered" evidence="1">
    <location>
        <begin position="280"/>
        <end position="299"/>
    </location>
</feature>
<protein>
    <submittedName>
        <fullName evidence="3">Putative f-box domain protein</fullName>
    </submittedName>
</protein>
<gene>
    <name evidence="3" type="ORF">UCRPA7_7726</name>
</gene>
<accession>R8BBU6</accession>
<feature type="compositionally biased region" description="Acidic residues" evidence="1">
    <location>
        <begin position="391"/>
        <end position="400"/>
    </location>
</feature>